<evidence type="ECO:0000313" key="3">
    <source>
        <dbReference type="EMBL" id="EER31357.1"/>
    </source>
</evidence>
<feature type="region of interest" description="Disordered" evidence="2">
    <location>
        <begin position="161"/>
        <end position="184"/>
    </location>
</feature>
<dbReference type="RefSeq" id="XP_002550789.1">
    <property type="nucleotide sequence ID" value="XM_002550743.1"/>
</dbReference>
<evidence type="ECO:0000256" key="1">
    <source>
        <dbReference type="SAM" id="Coils"/>
    </source>
</evidence>
<evidence type="ECO:0000313" key="4">
    <source>
        <dbReference type="Proteomes" id="UP000002037"/>
    </source>
</evidence>
<dbReference type="Proteomes" id="UP000002037">
    <property type="component" value="Unassembled WGS sequence"/>
</dbReference>
<dbReference type="GeneID" id="8299243"/>
<sequence length="253" mass="29383">MIQDKEFQRVASNAIELDGEIDHPIQFGILVNYINSEIPKRETKDIVASITQELEDAENEKVALTNISIFISRYQRDIDTHISNINWIEMFRAIHSKYPLAYQLILKRISNQAIQSELESISFAVMSTHELALEIELDYEKAWVEFTKAFQKVNKLTNGKFNSKGTKKGDNKDKSHKSQVKKDGKKYSPYCNICGSSEHNYRTCPLSEKLSTKIKFKQGKYRYIHDESKEFPLERGENLIDKFKEVLEITGRH</sequence>
<dbReference type="EMBL" id="GG692401">
    <property type="protein sequence ID" value="EER31357.1"/>
    <property type="molecule type" value="Genomic_DNA"/>
</dbReference>
<keyword evidence="1" id="KW-0175">Coiled coil</keyword>
<keyword evidence="4" id="KW-1185">Reference proteome</keyword>
<accession>C5MG94</accession>
<reference evidence="3 4" key="1">
    <citation type="journal article" date="2009" name="Nature">
        <title>Evolution of pathogenicity and sexual reproduction in eight Candida genomes.</title>
        <authorList>
            <person name="Butler G."/>
            <person name="Rasmussen M.D."/>
            <person name="Lin M.F."/>
            <person name="Santos M.A."/>
            <person name="Sakthikumar S."/>
            <person name="Munro C.A."/>
            <person name="Rheinbay E."/>
            <person name="Grabherr M."/>
            <person name="Forche A."/>
            <person name="Reedy J.L."/>
            <person name="Agrafioti I."/>
            <person name="Arnaud M.B."/>
            <person name="Bates S."/>
            <person name="Brown A.J."/>
            <person name="Brunke S."/>
            <person name="Costanzo M.C."/>
            <person name="Fitzpatrick D.A."/>
            <person name="de Groot P.W."/>
            <person name="Harris D."/>
            <person name="Hoyer L.L."/>
            <person name="Hube B."/>
            <person name="Klis F.M."/>
            <person name="Kodira C."/>
            <person name="Lennard N."/>
            <person name="Logue M.E."/>
            <person name="Martin R."/>
            <person name="Neiman A.M."/>
            <person name="Nikolaou E."/>
            <person name="Quail M.A."/>
            <person name="Quinn J."/>
            <person name="Santos M.C."/>
            <person name="Schmitzberger F.F."/>
            <person name="Sherlock G."/>
            <person name="Shah P."/>
            <person name="Silverstein K.A."/>
            <person name="Skrzypek M.S."/>
            <person name="Soll D."/>
            <person name="Staggs R."/>
            <person name="Stansfield I."/>
            <person name="Stumpf M.P."/>
            <person name="Sudbery P.E."/>
            <person name="Srikantha T."/>
            <person name="Zeng Q."/>
            <person name="Berman J."/>
            <person name="Berriman M."/>
            <person name="Heitman J."/>
            <person name="Gow N.A."/>
            <person name="Lorenz M.C."/>
            <person name="Birren B.W."/>
            <person name="Kellis M."/>
            <person name="Cuomo C.A."/>
        </authorList>
    </citation>
    <scope>NUCLEOTIDE SEQUENCE [LARGE SCALE GENOMIC DNA]</scope>
    <source>
        <strain evidence="4">ATCC MYA-3404 / T1</strain>
    </source>
</reference>
<dbReference type="HOGENOM" id="CLU_1098370_0_0_1"/>
<dbReference type="KEGG" id="ctp:CTRG_05087"/>
<gene>
    <name evidence="3" type="ORF">CTRG_05087</name>
</gene>
<feature type="coiled-coil region" evidence="1">
    <location>
        <begin position="40"/>
        <end position="67"/>
    </location>
</feature>
<organism evidence="3 4">
    <name type="scientific">Candida tropicalis (strain ATCC MYA-3404 / T1)</name>
    <name type="common">Yeast</name>
    <dbReference type="NCBI Taxonomy" id="294747"/>
    <lineage>
        <taxon>Eukaryota</taxon>
        <taxon>Fungi</taxon>
        <taxon>Dikarya</taxon>
        <taxon>Ascomycota</taxon>
        <taxon>Saccharomycotina</taxon>
        <taxon>Pichiomycetes</taxon>
        <taxon>Debaryomycetaceae</taxon>
        <taxon>Candida/Lodderomyces clade</taxon>
        <taxon>Candida</taxon>
    </lineage>
</organism>
<name>C5MG94_CANTT</name>
<protein>
    <submittedName>
        <fullName evidence="3">Uncharacterized protein</fullName>
    </submittedName>
</protein>
<proteinExistence type="predicted"/>
<dbReference type="AlphaFoldDB" id="C5MG94"/>
<evidence type="ECO:0000256" key="2">
    <source>
        <dbReference type="SAM" id="MobiDB-lite"/>
    </source>
</evidence>
<dbReference type="VEuPathDB" id="FungiDB:CTRG_05087"/>